<dbReference type="PANTHER" id="PTHR43821">
    <property type="entry name" value="NAD(P)H NITROREDUCTASE YDJA-RELATED"/>
    <property type="match status" value="1"/>
</dbReference>
<dbReference type="CDD" id="cd02135">
    <property type="entry name" value="YdjA-like"/>
    <property type="match status" value="1"/>
</dbReference>
<accession>A0ABT1B0L3</accession>
<dbReference type="RefSeq" id="WP_252741327.1">
    <property type="nucleotide sequence ID" value="NZ_JAMXIB010000006.1"/>
</dbReference>
<evidence type="ECO:0000256" key="1">
    <source>
        <dbReference type="ARBA" id="ARBA00001917"/>
    </source>
</evidence>
<comment type="cofactor">
    <cofactor evidence="1 8">
        <name>FMN</name>
        <dbReference type="ChEBI" id="CHEBI:58210"/>
    </cofactor>
</comment>
<dbReference type="Gene3D" id="3.40.109.10">
    <property type="entry name" value="NADH Oxidase"/>
    <property type="match status" value="1"/>
</dbReference>
<keyword evidence="6 8" id="KW-0560">Oxidoreductase</keyword>
<proteinExistence type="inferred from homology"/>
<dbReference type="EC" id="1.-.-.-" evidence="8"/>
<evidence type="ECO:0000256" key="2">
    <source>
        <dbReference type="ARBA" id="ARBA00007118"/>
    </source>
</evidence>
<evidence type="ECO:0000256" key="6">
    <source>
        <dbReference type="ARBA" id="ARBA00023002"/>
    </source>
</evidence>
<comment type="caution">
    <text evidence="10">The sequence shown here is derived from an EMBL/GenBank/DDBJ whole genome shotgun (WGS) entry which is preliminary data.</text>
</comment>
<dbReference type="Pfam" id="PF00881">
    <property type="entry name" value="Nitroreductase"/>
    <property type="match status" value="1"/>
</dbReference>
<reference evidence="10 11" key="1">
    <citation type="submission" date="2022-06" db="EMBL/GenBank/DDBJ databases">
        <authorList>
            <person name="Xuan X."/>
        </authorList>
    </citation>
    <scope>NUCLEOTIDE SEQUENCE [LARGE SCALE GENOMIC DNA]</scope>
    <source>
        <strain evidence="10 11">2V75</strain>
    </source>
</reference>
<keyword evidence="5 8" id="KW-0521">NADP</keyword>
<evidence type="ECO:0000256" key="3">
    <source>
        <dbReference type="ARBA" id="ARBA00022630"/>
    </source>
</evidence>
<evidence type="ECO:0000313" key="11">
    <source>
        <dbReference type="Proteomes" id="UP001206312"/>
    </source>
</evidence>
<evidence type="ECO:0000256" key="7">
    <source>
        <dbReference type="ARBA" id="ARBA00023027"/>
    </source>
</evidence>
<feature type="domain" description="Nitroreductase" evidence="9">
    <location>
        <begin position="6"/>
        <end position="163"/>
    </location>
</feature>
<evidence type="ECO:0000256" key="5">
    <source>
        <dbReference type="ARBA" id="ARBA00022857"/>
    </source>
</evidence>
<name>A0ABT1B0L3_9FLAO</name>
<dbReference type="InterPro" id="IPR000415">
    <property type="entry name" value="Nitroreductase-like"/>
</dbReference>
<keyword evidence="3 8" id="KW-0285">Flavoprotein</keyword>
<dbReference type="InterPro" id="IPR052530">
    <property type="entry name" value="NAD(P)H_nitroreductase"/>
</dbReference>
<comment type="similarity">
    <text evidence="2 8">Belongs to the nitroreductase family.</text>
</comment>
<gene>
    <name evidence="10" type="ORF">NG653_08790</name>
</gene>
<organism evidence="10 11">
    <name type="scientific">Robiginitalea marina</name>
    <dbReference type="NCBI Taxonomy" id="2954105"/>
    <lineage>
        <taxon>Bacteria</taxon>
        <taxon>Pseudomonadati</taxon>
        <taxon>Bacteroidota</taxon>
        <taxon>Flavobacteriia</taxon>
        <taxon>Flavobacteriales</taxon>
        <taxon>Flavobacteriaceae</taxon>
        <taxon>Robiginitalea</taxon>
    </lineage>
</organism>
<keyword evidence="7 8" id="KW-0520">NAD</keyword>
<dbReference type="InterPro" id="IPR029479">
    <property type="entry name" value="Nitroreductase"/>
</dbReference>
<keyword evidence="11" id="KW-1185">Reference proteome</keyword>
<protein>
    <recommendedName>
        <fullName evidence="8">Putative NAD(P)H nitroreductase</fullName>
        <ecNumber evidence="8">1.-.-.-</ecNumber>
    </recommendedName>
</protein>
<keyword evidence="4 8" id="KW-0288">FMN</keyword>
<sequence>MIEALIKKRRSVYPNQYNGQPIARETLERLLEAANHAPTHKRTEPWRFKVLQGDSLIRLGEFLQKKYLETTASPKQIQARKFLENPSKAGAIIAICMQRDPEERLPEWEEVAATAMAVQNMWLCATELGLGAYWSSPGLIRYMGEFFDLAGGERCLGFFYLGYFDAPADVVPRGEVALKTEWL</sequence>
<dbReference type="InterPro" id="IPR026021">
    <property type="entry name" value="YdjA-like"/>
</dbReference>
<dbReference type="EMBL" id="JAMXIB010000006">
    <property type="protein sequence ID" value="MCO5724948.1"/>
    <property type="molecule type" value="Genomic_DNA"/>
</dbReference>
<evidence type="ECO:0000313" key="10">
    <source>
        <dbReference type="EMBL" id="MCO5724948.1"/>
    </source>
</evidence>
<evidence type="ECO:0000256" key="4">
    <source>
        <dbReference type="ARBA" id="ARBA00022643"/>
    </source>
</evidence>
<dbReference type="PANTHER" id="PTHR43821:SF1">
    <property type="entry name" value="NAD(P)H NITROREDUCTASE YDJA-RELATED"/>
    <property type="match status" value="1"/>
</dbReference>
<evidence type="ECO:0000256" key="8">
    <source>
        <dbReference type="PIRNR" id="PIRNR000232"/>
    </source>
</evidence>
<dbReference type="PIRSF" id="PIRSF000232">
    <property type="entry name" value="YdjA"/>
    <property type="match status" value="1"/>
</dbReference>
<dbReference type="SUPFAM" id="SSF55469">
    <property type="entry name" value="FMN-dependent nitroreductase-like"/>
    <property type="match status" value="1"/>
</dbReference>
<evidence type="ECO:0000259" key="9">
    <source>
        <dbReference type="Pfam" id="PF00881"/>
    </source>
</evidence>
<dbReference type="Proteomes" id="UP001206312">
    <property type="component" value="Unassembled WGS sequence"/>
</dbReference>